<name>A0ABW3SUW4_9BACT</name>
<protein>
    <submittedName>
        <fullName evidence="2">DUF4136 domain-containing protein</fullName>
    </submittedName>
</protein>
<evidence type="ECO:0000313" key="3">
    <source>
        <dbReference type="Proteomes" id="UP001597094"/>
    </source>
</evidence>
<comment type="caution">
    <text evidence="2">The sequence shown here is derived from an EMBL/GenBank/DDBJ whole genome shotgun (WGS) entry which is preliminary data.</text>
</comment>
<proteinExistence type="predicted"/>
<evidence type="ECO:0000313" key="2">
    <source>
        <dbReference type="EMBL" id="MFD1188370.1"/>
    </source>
</evidence>
<gene>
    <name evidence="2" type="ORF">ACFQ2O_19320</name>
</gene>
<keyword evidence="3" id="KW-1185">Reference proteome</keyword>
<reference evidence="3" key="1">
    <citation type="journal article" date="2019" name="Int. J. Syst. Evol. Microbiol.">
        <title>The Global Catalogue of Microorganisms (GCM) 10K type strain sequencing project: providing services to taxonomists for standard genome sequencing and annotation.</title>
        <authorList>
            <consortium name="The Broad Institute Genomics Platform"/>
            <consortium name="The Broad Institute Genome Sequencing Center for Infectious Disease"/>
            <person name="Wu L."/>
            <person name="Ma J."/>
        </authorList>
    </citation>
    <scope>NUCLEOTIDE SEQUENCE [LARGE SCALE GENOMIC DNA]</scope>
    <source>
        <strain evidence="3">JCM 31319</strain>
    </source>
</reference>
<dbReference type="InterPro" id="IPR025411">
    <property type="entry name" value="DUF4136"/>
</dbReference>
<dbReference type="Pfam" id="PF13590">
    <property type="entry name" value="DUF4136"/>
    <property type="match status" value="1"/>
</dbReference>
<dbReference type="Gene3D" id="3.30.160.670">
    <property type="match status" value="1"/>
</dbReference>
<organism evidence="2 3">
    <name type="scientific">Pontibacter rugosus</name>
    <dbReference type="NCBI Taxonomy" id="1745966"/>
    <lineage>
        <taxon>Bacteria</taxon>
        <taxon>Pseudomonadati</taxon>
        <taxon>Bacteroidota</taxon>
        <taxon>Cytophagia</taxon>
        <taxon>Cytophagales</taxon>
        <taxon>Hymenobacteraceae</taxon>
        <taxon>Pontibacter</taxon>
    </lineage>
</organism>
<feature type="domain" description="DUF4136" evidence="1">
    <location>
        <begin position="31"/>
        <end position="184"/>
    </location>
</feature>
<sequence length="185" mass="20971">MFAMQNRKLIYLIVWTSLMIAGCSPIRILDTESDAGFKLGNYTSFDFYEVEASGEALEPYATQLDFLKQEISQQLQQRGLTRNTTNPDLKINLGIVVSEEVQTRETNILTDPPYYMGQRRYTWKSRDVEVGRYQKGTLSLHLVDHAANELVWEGAAGGVVPSDNTSKLQKRIRQGVAQLVQKIPQ</sequence>
<dbReference type="PROSITE" id="PS51257">
    <property type="entry name" value="PROKAR_LIPOPROTEIN"/>
    <property type="match status" value="1"/>
</dbReference>
<dbReference type="Proteomes" id="UP001597094">
    <property type="component" value="Unassembled WGS sequence"/>
</dbReference>
<accession>A0ABW3SUW4</accession>
<dbReference type="EMBL" id="JBHTLD010000259">
    <property type="protein sequence ID" value="MFD1188370.1"/>
    <property type="molecule type" value="Genomic_DNA"/>
</dbReference>
<evidence type="ECO:0000259" key="1">
    <source>
        <dbReference type="Pfam" id="PF13590"/>
    </source>
</evidence>